<reference evidence="9 10" key="1">
    <citation type="submission" date="2023-07" db="EMBL/GenBank/DDBJ databases">
        <title>Genomic Encyclopedia of Type Strains, Phase IV (KMG-IV): sequencing the most valuable type-strain genomes for metagenomic binning, comparative biology and taxonomic classification.</title>
        <authorList>
            <person name="Goeker M."/>
        </authorList>
    </citation>
    <scope>NUCLEOTIDE SEQUENCE [LARGE SCALE GENOMIC DNA]</scope>
    <source>
        <strain evidence="9 10">DSM 16784</strain>
    </source>
</reference>
<dbReference type="EMBL" id="JAUSUR010000008">
    <property type="protein sequence ID" value="MDQ0362957.1"/>
    <property type="molecule type" value="Genomic_DNA"/>
</dbReference>
<evidence type="ECO:0000256" key="4">
    <source>
        <dbReference type="ARBA" id="ARBA00022692"/>
    </source>
</evidence>
<evidence type="ECO:0000256" key="6">
    <source>
        <dbReference type="ARBA" id="ARBA00023136"/>
    </source>
</evidence>
<evidence type="ECO:0000313" key="9">
    <source>
        <dbReference type="EMBL" id="MDQ0362957.1"/>
    </source>
</evidence>
<evidence type="ECO:0000256" key="7">
    <source>
        <dbReference type="ARBA" id="ARBA00043982"/>
    </source>
</evidence>
<accession>A0ABU0E7S8</accession>
<dbReference type="PIRSF" id="PIRSF029928">
    <property type="entry name" value="Late_competence_ComGC"/>
    <property type="match status" value="1"/>
</dbReference>
<feature type="transmembrane region" description="Helical" evidence="8">
    <location>
        <begin position="6"/>
        <end position="25"/>
    </location>
</feature>
<keyword evidence="3" id="KW-0488">Methylation</keyword>
<keyword evidence="4 8" id="KW-0812">Transmembrane</keyword>
<evidence type="ECO:0000256" key="3">
    <source>
        <dbReference type="ARBA" id="ARBA00022481"/>
    </source>
</evidence>
<comment type="caution">
    <text evidence="9">The sequence shown here is derived from an EMBL/GenBank/DDBJ whole genome shotgun (WGS) entry which is preliminary data.</text>
</comment>
<evidence type="ECO:0000256" key="1">
    <source>
        <dbReference type="ARBA" id="ARBA00004162"/>
    </source>
</evidence>
<proteinExistence type="inferred from homology"/>
<organism evidence="9 10">
    <name type="scientific">Breznakia pachnodae</name>
    <dbReference type="NCBI Taxonomy" id="265178"/>
    <lineage>
        <taxon>Bacteria</taxon>
        <taxon>Bacillati</taxon>
        <taxon>Bacillota</taxon>
        <taxon>Erysipelotrichia</taxon>
        <taxon>Erysipelotrichales</taxon>
        <taxon>Erysipelotrichaceae</taxon>
        <taxon>Breznakia</taxon>
    </lineage>
</organism>
<evidence type="ECO:0000256" key="5">
    <source>
        <dbReference type="ARBA" id="ARBA00022989"/>
    </source>
</evidence>
<dbReference type="NCBIfam" id="TIGR02532">
    <property type="entry name" value="IV_pilin_GFxxxE"/>
    <property type="match status" value="1"/>
</dbReference>
<evidence type="ECO:0000256" key="2">
    <source>
        <dbReference type="ARBA" id="ARBA00022475"/>
    </source>
</evidence>
<sequence>MKKGFTILEMIIVLTIIALIFLLTLPQIQQKKEVIDNKGCEALVEVVNSQILLYEVETLETPSSIDQLINKGYLKDSQRRCPDGETITIQGGEASASK</sequence>
<protein>
    <submittedName>
        <fullName evidence="9">Competence protein ComGC</fullName>
    </submittedName>
</protein>
<dbReference type="InterPro" id="IPR012902">
    <property type="entry name" value="N_methyl_site"/>
</dbReference>
<evidence type="ECO:0000313" key="10">
    <source>
        <dbReference type="Proteomes" id="UP001230220"/>
    </source>
</evidence>
<name>A0ABU0E7S8_9FIRM</name>
<evidence type="ECO:0000256" key="8">
    <source>
        <dbReference type="SAM" id="Phobius"/>
    </source>
</evidence>
<dbReference type="Pfam" id="PF07963">
    <property type="entry name" value="N_methyl"/>
    <property type="match status" value="1"/>
</dbReference>
<keyword evidence="10" id="KW-1185">Reference proteome</keyword>
<dbReference type="InterPro" id="IPR016940">
    <property type="entry name" value="ComGC"/>
</dbReference>
<dbReference type="Proteomes" id="UP001230220">
    <property type="component" value="Unassembled WGS sequence"/>
</dbReference>
<keyword evidence="5 8" id="KW-1133">Transmembrane helix</keyword>
<keyword evidence="2" id="KW-1003">Cell membrane</keyword>
<comment type="subcellular location">
    <subcellularLocation>
        <location evidence="1">Cell membrane</location>
        <topology evidence="1">Single-pass membrane protein</topology>
    </subcellularLocation>
</comment>
<comment type="similarity">
    <text evidence="7">Belongs to the ComGC family.</text>
</comment>
<dbReference type="InterPro" id="IPR045584">
    <property type="entry name" value="Pilin-like"/>
</dbReference>
<dbReference type="SUPFAM" id="SSF54523">
    <property type="entry name" value="Pili subunits"/>
    <property type="match status" value="1"/>
</dbReference>
<keyword evidence="6 8" id="KW-0472">Membrane</keyword>
<gene>
    <name evidence="9" type="ORF">J2S15_003718</name>
</gene>
<dbReference type="NCBIfam" id="NF040999">
    <property type="entry name" value="pilin_ComGC"/>
    <property type="match status" value="1"/>
</dbReference>